<reference evidence="5" key="1">
    <citation type="journal article" date="2014" name="Int. J. Syst. Evol. Microbiol.">
        <title>Complete genome of a new Firmicutes species belonging to the dominant human colonic microbiota ('Ruminococcus bicirculans') reveals two chromosomes and a selective capacity to utilize plant glucans.</title>
        <authorList>
            <consortium name="NISC Comparative Sequencing Program"/>
            <person name="Wegmann U."/>
            <person name="Louis P."/>
            <person name="Goesmann A."/>
            <person name="Henrissat B."/>
            <person name="Duncan S.H."/>
            <person name="Flint H.J."/>
        </authorList>
    </citation>
    <scope>NUCLEOTIDE SEQUENCE</scope>
    <source>
        <strain evidence="5">NBRC 107710</strain>
    </source>
</reference>
<dbReference type="GO" id="GO:0004558">
    <property type="term" value="F:alpha-1,4-glucosidase activity"/>
    <property type="evidence" value="ECO:0007669"/>
    <property type="project" value="UniProtKB-EC"/>
</dbReference>
<dbReference type="CDD" id="cd11331">
    <property type="entry name" value="AmyAc_OligoGlu_like"/>
    <property type="match status" value="1"/>
</dbReference>
<dbReference type="PANTHER" id="PTHR10357">
    <property type="entry name" value="ALPHA-AMYLASE FAMILY MEMBER"/>
    <property type="match status" value="1"/>
</dbReference>
<dbReference type="Proteomes" id="UP000517759">
    <property type="component" value="Unassembled WGS sequence"/>
</dbReference>
<dbReference type="EMBL" id="BSPG01000006">
    <property type="protein sequence ID" value="GLS43662.1"/>
    <property type="molecule type" value="Genomic_DNA"/>
</dbReference>
<evidence type="ECO:0000256" key="1">
    <source>
        <dbReference type="ARBA" id="ARBA00008061"/>
    </source>
</evidence>
<dbReference type="AlphaFoldDB" id="A0A7W6ANB6"/>
<evidence type="ECO:0000259" key="4">
    <source>
        <dbReference type="SMART" id="SM00642"/>
    </source>
</evidence>
<accession>A0A7W6ANB6</accession>
<protein>
    <submittedName>
        <fullName evidence="5">Alpha-amylase</fullName>
    </submittedName>
    <submittedName>
        <fullName evidence="6">Alpha-glucosidase</fullName>
        <ecNumber evidence="6">3.2.1.20</ecNumber>
    </submittedName>
</protein>
<reference evidence="6 7" key="3">
    <citation type="submission" date="2020-08" db="EMBL/GenBank/DDBJ databases">
        <title>Genomic Encyclopedia of Type Strains, Phase IV (KMG-IV): sequencing the most valuable type-strain genomes for metagenomic binning, comparative biology and taxonomic classification.</title>
        <authorList>
            <person name="Goeker M."/>
        </authorList>
    </citation>
    <scope>NUCLEOTIDE SEQUENCE [LARGE SCALE GENOMIC DNA]</scope>
    <source>
        <strain evidence="6 7">DSM 24105</strain>
    </source>
</reference>
<dbReference type="SUPFAM" id="SSF51445">
    <property type="entry name" value="(Trans)glycosidases"/>
    <property type="match status" value="1"/>
</dbReference>
<reference evidence="5" key="4">
    <citation type="submission" date="2023-01" db="EMBL/GenBank/DDBJ databases">
        <title>Draft genome sequence of Methylobacterium brachythecii strain NBRC 107710.</title>
        <authorList>
            <person name="Sun Q."/>
            <person name="Mori K."/>
        </authorList>
    </citation>
    <scope>NUCLEOTIDE SEQUENCE</scope>
    <source>
        <strain evidence="5">NBRC 107710</strain>
    </source>
</reference>
<evidence type="ECO:0000313" key="8">
    <source>
        <dbReference type="Proteomes" id="UP001156881"/>
    </source>
</evidence>
<proteinExistence type="inferred from homology"/>
<feature type="domain" description="Glycosyl hydrolase family 13 catalytic" evidence="4">
    <location>
        <begin position="14"/>
        <end position="390"/>
    </location>
</feature>
<dbReference type="InterPro" id="IPR045857">
    <property type="entry name" value="O16G_dom_2"/>
</dbReference>
<name>A0A7W6ANB6_9HYPH</name>
<evidence type="ECO:0000313" key="6">
    <source>
        <dbReference type="EMBL" id="MBB3904409.1"/>
    </source>
</evidence>
<dbReference type="GO" id="GO:0009313">
    <property type="term" value="P:oligosaccharide catabolic process"/>
    <property type="evidence" value="ECO:0007669"/>
    <property type="project" value="TreeGrafter"/>
</dbReference>
<dbReference type="GO" id="GO:0004556">
    <property type="term" value="F:alpha-amylase activity"/>
    <property type="evidence" value="ECO:0007669"/>
    <property type="project" value="TreeGrafter"/>
</dbReference>
<dbReference type="InterPro" id="IPR017853">
    <property type="entry name" value="GH"/>
</dbReference>
<sequence>MSDTVWWKSGTVYQIYPRSFQDSDGNGVGDLRGIASRLDYLAWLGVDAIWISPFYTSPMADFGYDVSDYCGVDPLFGTLEDFDALVAEAHRRKLRVILDFVPNHTSIEHAWFTESRASRQNPKRDWYIWRDAAPDGGPPNNWLSNFGGAAWTRDEATGQYYYHAFLREQPDLNWRNPEVRAAMHDVLRFWLARGVDGFRVDVIWHLIKDEGFRDNPLNPAFVPDLPEINRFEQVYSCDRPEVFDVVAGMRGVLREFGERVLIGEIYLPIERLVAYYGEDLAGADLPFNFQLLSTPWQADSVAALIEEYEAALPEGGWPNWVLGNHDRPRIVDRVGEAQARVAAMLLLTLRGTPTLYYGDEIGLGNVQIPVDRMQDPWEHNEPGHGRDPERTPMQWEDAPHAGFSTTEPWLPLSADCARRNVDEMRDSSGSILTLHRRLLHLRRNHAALSIGSYSTVSSPEELAQDLLIYERIEGSEIVRVVLNFGEGERRHALPDGPDWKVLLSSRPGRSGAVETGEFPIAANEGLILAPLPAD</sequence>
<gene>
    <name evidence="5" type="ORF">GCM10007884_16470</name>
    <name evidence="6" type="ORF">GGR33_003928</name>
</gene>
<dbReference type="EMBL" id="JACIDN010000007">
    <property type="protein sequence ID" value="MBB3904409.1"/>
    <property type="molecule type" value="Genomic_DNA"/>
</dbReference>
<dbReference type="Gene3D" id="3.20.20.80">
    <property type="entry name" value="Glycosidases"/>
    <property type="match status" value="2"/>
</dbReference>
<reference evidence="8" key="2">
    <citation type="journal article" date="2019" name="Int. J. Syst. Evol. Microbiol.">
        <title>The Global Catalogue of Microorganisms (GCM) 10K type strain sequencing project: providing services to taxonomists for standard genome sequencing and annotation.</title>
        <authorList>
            <consortium name="The Broad Institute Genomics Platform"/>
            <consortium name="The Broad Institute Genome Sequencing Center for Infectious Disease"/>
            <person name="Wu L."/>
            <person name="Ma J."/>
        </authorList>
    </citation>
    <scope>NUCLEOTIDE SEQUENCE [LARGE SCALE GENOMIC DNA]</scope>
    <source>
        <strain evidence="8">NBRC 107710</strain>
    </source>
</reference>
<dbReference type="SMART" id="SM00642">
    <property type="entry name" value="Aamy"/>
    <property type="match status" value="1"/>
</dbReference>
<comment type="similarity">
    <text evidence="1">Belongs to the glycosyl hydrolase 13 family.</text>
</comment>
<keyword evidence="3 6" id="KW-0326">Glycosidase</keyword>
<dbReference type="PANTHER" id="PTHR10357:SF179">
    <property type="entry name" value="NEUTRAL AND BASIC AMINO ACID TRANSPORT PROTEIN RBAT"/>
    <property type="match status" value="1"/>
</dbReference>
<evidence type="ECO:0000313" key="5">
    <source>
        <dbReference type="EMBL" id="GLS43662.1"/>
    </source>
</evidence>
<comment type="caution">
    <text evidence="6">The sequence shown here is derived from an EMBL/GenBank/DDBJ whole genome shotgun (WGS) entry which is preliminary data.</text>
</comment>
<dbReference type="FunFam" id="3.90.400.10:FF:000002">
    <property type="entry name" value="Sucrose isomerase"/>
    <property type="match status" value="1"/>
</dbReference>
<dbReference type="Gene3D" id="3.90.400.10">
    <property type="entry name" value="Oligo-1,6-glucosidase, Domain 2"/>
    <property type="match status" value="1"/>
</dbReference>
<dbReference type="Pfam" id="PF00128">
    <property type="entry name" value="Alpha-amylase"/>
    <property type="match status" value="1"/>
</dbReference>
<evidence type="ECO:0000313" key="7">
    <source>
        <dbReference type="Proteomes" id="UP000517759"/>
    </source>
</evidence>
<keyword evidence="8" id="KW-1185">Reference proteome</keyword>
<dbReference type="RefSeq" id="WP_183508211.1">
    <property type="nucleotide sequence ID" value="NZ_BSPG01000006.1"/>
</dbReference>
<dbReference type="EC" id="3.2.1.20" evidence="6"/>
<dbReference type="InterPro" id="IPR006047">
    <property type="entry name" value="GH13_cat_dom"/>
</dbReference>
<keyword evidence="2 6" id="KW-0378">Hydrolase</keyword>
<dbReference type="Proteomes" id="UP001156881">
    <property type="component" value="Unassembled WGS sequence"/>
</dbReference>
<evidence type="ECO:0000256" key="3">
    <source>
        <dbReference type="ARBA" id="ARBA00023295"/>
    </source>
</evidence>
<evidence type="ECO:0000256" key="2">
    <source>
        <dbReference type="ARBA" id="ARBA00022801"/>
    </source>
</evidence>
<organism evidence="6 7">
    <name type="scientific">Methylobacterium brachythecii</name>
    <dbReference type="NCBI Taxonomy" id="1176177"/>
    <lineage>
        <taxon>Bacteria</taxon>
        <taxon>Pseudomonadati</taxon>
        <taxon>Pseudomonadota</taxon>
        <taxon>Alphaproteobacteria</taxon>
        <taxon>Hyphomicrobiales</taxon>
        <taxon>Methylobacteriaceae</taxon>
        <taxon>Methylobacterium</taxon>
    </lineage>
</organism>